<dbReference type="GeneID" id="55988802"/>
<organism evidence="4 5">
    <name type="scientific">Talaromyces rugulosus</name>
    <name type="common">Penicillium rugulosum</name>
    <dbReference type="NCBI Taxonomy" id="121627"/>
    <lineage>
        <taxon>Eukaryota</taxon>
        <taxon>Fungi</taxon>
        <taxon>Dikarya</taxon>
        <taxon>Ascomycota</taxon>
        <taxon>Pezizomycotina</taxon>
        <taxon>Eurotiomycetes</taxon>
        <taxon>Eurotiomycetidae</taxon>
        <taxon>Eurotiales</taxon>
        <taxon>Trichocomaceae</taxon>
        <taxon>Talaromyces</taxon>
        <taxon>Talaromyces sect. Islandici</taxon>
    </lineage>
</organism>
<dbReference type="GO" id="GO:0005634">
    <property type="term" value="C:nucleus"/>
    <property type="evidence" value="ECO:0007669"/>
    <property type="project" value="TreeGrafter"/>
</dbReference>
<evidence type="ECO:0000256" key="1">
    <source>
        <dbReference type="ARBA" id="ARBA00006328"/>
    </source>
</evidence>
<protein>
    <recommendedName>
        <fullName evidence="3">NmrA-like domain-containing protein</fullName>
    </recommendedName>
</protein>
<dbReference type="Proteomes" id="UP000509510">
    <property type="component" value="Chromosome I"/>
</dbReference>
<dbReference type="InterPro" id="IPR051164">
    <property type="entry name" value="NmrA-like_oxidored"/>
</dbReference>
<dbReference type="PANTHER" id="PTHR42748:SF28">
    <property type="entry name" value="NMRA-LIKE DOMAIN-CONTAINING PROTEIN"/>
    <property type="match status" value="1"/>
</dbReference>
<dbReference type="EMBL" id="CP055898">
    <property type="protein sequence ID" value="QKX54205.1"/>
    <property type="molecule type" value="Genomic_DNA"/>
</dbReference>
<dbReference type="SUPFAM" id="SSF51735">
    <property type="entry name" value="NAD(P)-binding Rossmann-fold domains"/>
    <property type="match status" value="1"/>
</dbReference>
<proteinExistence type="inferred from homology"/>
<evidence type="ECO:0000259" key="3">
    <source>
        <dbReference type="Pfam" id="PF05368"/>
    </source>
</evidence>
<gene>
    <name evidence="4" type="ORF">TRUGW13939_01290</name>
</gene>
<dbReference type="OrthoDB" id="3358371at2759"/>
<dbReference type="Pfam" id="PF05368">
    <property type="entry name" value="NmrA"/>
    <property type="match status" value="1"/>
</dbReference>
<name>A0A7H8QL31_TALRU</name>
<keyword evidence="5" id="KW-1185">Reference proteome</keyword>
<evidence type="ECO:0000313" key="5">
    <source>
        <dbReference type="Proteomes" id="UP000509510"/>
    </source>
</evidence>
<keyword evidence="2" id="KW-0521">NADP</keyword>
<evidence type="ECO:0000256" key="2">
    <source>
        <dbReference type="ARBA" id="ARBA00022857"/>
    </source>
</evidence>
<dbReference type="InterPro" id="IPR008030">
    <property type="entry name" value="NmrA-like"/>
</dbReference>
<feature type="domain" description="NmrA-like" evidence="3">
    <location>
        <begin position="1"/>
        <end position="169"/>
    </location>
</feature>
<reference evidence="5" key="1">
    <citation type="submission" date="2020-06" db="EMBL/GenBank/DDBJ databases">
        <title>A chromosome-scale genome assembly of Talaromyces rugulosus W13939.</title>
        <authorList>
            <person name="Wang B."/>
            <person name="Guo L."/>
            <person name="Ye K."/>
            <person name="Wang L."/>
        </authorList>
    </citation>
    <scope>NUCLEOTIDE SEQUENCE [LARGE SCALE GENOMIC DNA]</scope>
    <source>
        <strain evidence="5">W13939</strain>
    </source>
</reference>
<dbReference type="KEGG" id="trg:TRUGW13939_01290"/>
<dbReference type="PANTHER" id="PTHR42748">
    <property type="entry name" value="NITROGEN METABOLITE REPRESSION PROTEIN NMRA FAMILY MEMBER"/>
    <property type="match status" value="1"/>
</dbReference>
<accession>A0A7H8QL31</accession>
<dbReference type="InterPro" id="IPR036291">
    <property type="entry name" value="NAD(P)-bd_dom_sf"/>
</dbReference>
<evidence type="ECO:0000313" key="4">
    <source>
        <dbReference type="EMBL" id="QKX54205.1"/>
    </source>
</evidence>
<dbReference type="AlphaFoldDB" id="A0A7H8QL31"/>
<comment type="similarity">
    <text evidence="1">Belongs to the NmrA-type oxidoreductase family.</text>
</comment>
<dbReference type="RefSeq" id="XP_035340384.1">
    <property type="nucleotide sequence ID" value="XM_035484491.1"/>
</dbReference>
<sequence>MSKLIVVLGATGGQGGSVIDTFLKLEGWGVRGLTRNAQSEKAKALVAKGVEVVEANSDDQPSLEKAFQGATVIFAFTNYYDFFYDVGPEESIARETQQGSNLARAAATIPTLERYIWSTLPNTAAITQGKSIVPHFQGKANVDVYIKETLPQLCEKTTFAIYTIFAANLNLYQIFKPIYLAPAPGTYVYCNVEDLTLGSFLAAWGRASSISPEPYSIKVIQISIEQYVELWGNMGEEQASQWRFFAYLKAAQINPYTAQGLEIIQGKDLLSDELKGQLVPAEEGLRALDWSGYEVPV</sequence>
<dbReference type="Gene3D" id="3.40.50.720">
    <property type="entry name" value="NAD(P)-binding Rossmann-like Domain"/>
    <property type="match status" value="1"/>
</dbReference>